<evidence type="ECO:0000313" key="1">
    <source>
        <dbReference type="EMBL" id="TKT92635.1"/>
    </source>
</evidence>
<dbReference type="AlphaFoldDB" id="A0A4U6D7W3"/>
<sequence>MAIKRGEWIDDGDLSRYFKGVYNGAKFIRETFGFNDYFTKGKSYYYRKSSSERIANTTKLKNTKTGLILCSRPKMVNGAGFKGVLYA</sequence>
<name>A0A4U6D7W3_9BACT</name>
<dbReference type="RefSeq" id="WP_137339363.1">
    <property type="nucleotide sequence ID" value="NZ_BSQH01000002.1"/>
</dbReference>
<organism evidence="1 2">
    <name type="scientific">Dyadobacter frigoris</name>
    <dbReference type="NCBI Taxonomy" id="2576211"/>
    <lineage>
        <taxon>Bacteria</taxon>
        <taxon>Pseudomonadati</taxon>
        <taxon>Bacteroidota</taxon>
        <taxon>Cytophagia</taxon>
        <taxon>Cytophagales</taxon>
        <taxon>Spirosomataceae</taxon>
        <taxon>Dyadobacter</taxon>
    </lineage>
</organism>
<comment type="caution">
    <text evidence="1">The sequence shown here is derived from an EMBL/GenBank/DDBJ whole genome shotgun (WGS) entry which is preliminary data.</text>
</comment>
<keyword evidence="2" id="KW-1185">Reference proteome</keyword>
<evidence type="ECO:0000313" key="2">
    <source>
        <dbReference type="Proteomes" id="UP000304900"/>
    </source>
</evidence>
<gene>
    <name evidence="1" type="ORF">FDK13_07405</name>
</gene>
<accession>A0A4U6D7W3</accession>
<reference evidence="1 2" key="1">
    <citation type="submission" date="2019-05" db="EMBL/GenBank/DDBJ databases">
        <title>Dyadobacter AR-3-8 sp. nov., isolated from arctic soil.</title>
        <authorList>
            <person name="Chaudhary D.K."/>
        </authorList>
    </citation>
    <scope>NUCLEOTIDE SEQUENCE [LARGE SCALE GENOMIC DNA]</scope>
    <source>
        <strain evidence="1 2">AR-3-8</strain>
    </source>
</reference>
<dbReference type="EMBL" id="SZVO01000003">
    <property type="protein sequence ID" value="TKT92635.1"/>
    <property type="molecule type" value="Genomic_DNA"/>
</dbReference>
<dbReference type="Proteomes" id="UP000304900">
    <property type="component" value="Unassembled WGS sequence"/>
</dbReference>
<dbReference type="OrthoDB" id="1116860at2"/>
<protein>
    <submittedName>
        <fullName evidence="1">Uncharacterized protein</fullName>
    </submittedName>
</protein>
<proteinExistence type="predicted"/>